<keyword evidence="2" id="KW-1185">Reference proteome</keyword>
<comment type="caution">
    <text evidence="1">The sequence shown here is derived from an EMBL/GenBank/DDBJ whole genome shotgun (WGS) entry which is preliminary data.</text>
</comment>
<organism evidence="1 2">
    <name type="scientific">Petrolisthes cinctipes</name>
    <name type="common">Flat porcelain crab</name>
    <dbReference type="NCBI Taxonomy" id="88211"/>
    <lineage>
        <taxon>Eukaryota</taxon>
        <taxon>Metazoa</taxon>
        <taxon>Ecdysozoa</taxon>
        <taxon>Arthropoda</taxon>
        <taxon>Crustacea</taxon>
        <taxon>Multicrustacea</taxon>
        <taxon>Malacostraca</taxon>
        <taxon>Eumalacostraca</taxon>
        <taxon>Eucarida</taxon>
        <taxon>Decapoda</taxon>
        <taxon>Pleocyemata</taxon>
        <taxon>Anomura</taxon>
        <taxon>Galatheoidea</taxon>
        <taxon>Porcellanidae</taxon>
        <taxon>Petrolisthes</taxon>
    </lineage>
</organism>
<gene>
    <name evidence="1" type="ORF">Pcinc_016117</name>
</gene>
<evidence type="ECO:0000313" key="1">
    <source>
        <dbReference type="EMBL" id="KAK3879287.1"/>
    </source>
</evidence>
<reference evidence="1" key="1">
    <citation type="submission" date="2023-10" db="EMBL/GenBank/DDBJ databases">
        <title>Genome assemblies of two species of porcelain crab, Petrolisthes cinctipes and Petrolisthes manimaculis (Anomura: Porcellanidae).</title>
        <authorList>
            <person name="Angst P."/>
        </authorList>
    </citation>
    <scope>NUCLEOTIDE SEQUENCE</scope>
    <source>
        <strain evidence="1">PB745_01</strain>
        <tissue evidence="1">Gill</tissue>
    </source>
</reference>
<dbReference type="EMBL" id="JAWQEG010001465">
    <property type="protein sequence ID" value="KAK3879287.1"/>
    <property type="molecule type" value="Genomic_DNA"/>
</dbReference>
<accession>A0AAE1FU99</accession>
<evidence type="ECO:0000313" key="2">
    <source>
        <dbReference type="Proteomes" id="UP001286313"/>
    </source>
</evidence>
<protein>
    <submittedName>
        <fullName evidence="1">Uncharacterized protein</fullName>
    </submittedName>
</protein>
<sequence>MVLDSTQPASVLCLLSACGYKGYHNTSSDKQQGALSCQHLQEFLLICYQCPSQLKDEKSYGWPLDQDVLCHFLHCNISGPDDKGCLICAVGGSPPESARSRSLSWDDCLVCGEGGQTENCRFAFTCLRSKKSLELALFPLSYF</sequence>
<dbReference type="Proteomes" id="UP001286313">
    <property type="component" value="Unassembled WGS sequence"/>
</dbReference>
<proteinExistence type="predicted"/>
<name>A0AAE1FU99_PETCI</name>
<dbReference type="AlphaFoldDB" id="A0AAE1FU99"/>